<keyword evidence="1" id="KW-1133">Transmembrane helix</keyword>
<dbReference type="GO" id="GO:0016020">
    <property type="term" value="C:membrane"/>
    <property type="evidence" value="ECO:0007669"/>
    <property type="project" value="InterPro"/>
</dbReference>
<dbReference type="AlphaFoldDB" id="A0A9D1IKH2"/>
<organism evidence="2 3">
    <name type="scientific">Candidatus Aphodousia faecigallinarum</name>
    <dbReference type="NCBI Taxonomy" id="2840677"/>
    <lineage>
        <taxon>Bacteria</taxon>
        <taxon>Pseudomonadati</taxon>
        <taxon>Pseudomonadota</taxon>
        <taxon>Betaproteobacteria</taxon>
        <taxon>Burkholderiales</taxon>
        <taxon>Sutterellaceae</taxon>
        <taxon>Sutterellaceae incertae sedis</taxon>
        <taxon>Candidatus Aphodousia</taxon>
    </lineage>
</organism>
<protein>
    <submittedName>
        <fullName evidence="2">UDP-forming cellulose synthase catalytic subunit</fullName>
        <ecNumber evidence="2">2.4.1.12</ecNumber>
    </submittedName>
</protein>
<feature type="transmembrane region" description="Helical" evidence="1">
    <location>
        <begin position="146"/>
        <end position="165"/>
    </location>
</feature>
<keyword evidence="2" id="KW-0808">Transferase</keyword>
<dbReference type="EC" id="2.4.1.12" evidence="2"/>
<dbReference type="GO" id="GO:0035438">
    <property type="term" value="F:cyclic-di-GMP binding"/>
    <property type="evidence" value="ECO:0007669"/>
    <property type="project" value="InterPro"/>
</dbReference>
<evidence type="ECO:0000313" key="3">
    <source>
        <dbReference type="Proteomes" id="UP000824083"/>
    </source>
</evidence>
<evidence type="ECO:0000313" key="2">
    <source>
        <dbReference type="EMBL" id="HIU37484.1"/>
    </source>
</evidence>
<feature type="transmembrane region" description="Helical" evidence="1">
    <location>
        <begin position="171"/>
        <end position="190"/>
    </location>
</feature>
<feature type="non-terminal residue" evidence="2">
    <location>
        <position position="243"/>
    </location>
</feature>
<gene>
    <name evidence="2" type="primary">bcsA</name>
    <name evidence="2" type="ORF">IAC56_04355</name>
</gene>
<evidence type="ECO:0000256" key="1">
    <source>
        <dbReference type="SAM" id="Phobius"/>
    </source>
</evidence>
<reference evidence="2" key="2">
    <citation type="journal article" date="2021" name="PeerJ">
        <title>Extensive microbial diversity within the chicken gut microbiome revealed by metagenomics and culture.</title>
        <authorList>
            <person name="Gilroy R."/>
            <person name="Ravi A."/>
            <person name="Getino M."/>
            <person name="Pursley I."/>
            <person name="Horton D.L."/>
            <person name="Alikhan N.F."/>
            <person name="Baker D."/>
            <person name="Gharbi K."/>
            <person name="Hall N."/>
            <person name="Watson M."/>
            <person name="Adriaenssens E.M."/>
            <person name="Foster-Nyarko E."/>
            <person name="Jarju S."/>
            <person name="Secka A."/>
            <person name="Antonio M."/>
            <person name="Oren A."/>
            <person name="Chaudhuri R.R."/>
            <person name="La Ragione R."/>
            <person name="Hildebrand F."/>
            <person name="Pallen M.J."/>
        </authorList>
    </citation>
    <scope>NUCLEOTIDE SEQUENCE</scope>
    <source>
        <strain evidence="2">7463</strain>
    </source>
</reference>
<feature type="transmembrane region" description="Helical" evidence="1">
    <location>
        <begin position="197"/>
        <end position="215"/>
    </location>
</feature>
<dbReference type="GO" id="GO:0006011">
    <property type="term" value="P:UDP-alpha-D-glucose metabolic process"/>
    <property type="evidence" value="ECO:0007669"/>
    <property type="project" value="InterPro"/>
</dbReference>
<reference evidence="2" key="1">
    <citation type="submission" date="2020-10" db="EMBL/GenBank/DDBJ databases">
        <authorList>
            <person name="Gilroy R."/>
        </authorList>
    </citation>
    <scope>NUCLEOTIDE SEQUENCE</scope>
    <source>
        <strain evidence="2">7463</strain>
    </source>
</reference>
<comment type="caution">
    <text evidence="2">The sequence shown here is derived from an EMBL/GenBank/DDBJ whole genome shotgun (WGS) entry which is preliminary data.</text>
</comment>
<keyword evidence="2" id="KW-0328">Glycosyltransferase</keyword>
<dbReference type="GO" id="GO:0016760">
    <property type="term" value="F:cellulose synthase (UDP-forming) activity"/>
    <property type="evidence" value="ECO:0007669"/>
    <property type="project" value="UniProtKB-EC"/>
</dbReference>
<name>A0A9D1IKH2_9BURK</name>
<keyword evidence="1" id="KW-0812">Transmembrane</keyword>
<accession>A0A9D1IKH2</accession>
<keyword evidence="1" id="KW-0472">Membrane</keyword>
<dbReference type="EMBL" id="DVMY01000071">
    <property type="protein sequence ID" value="HIU37484.1"/>
    <property type="molecule type" value="Genomic_DNA"/>
</dbReference>
<proteinExistence type="predicted"/>
<dbReference type="Proteomes" id="UP000824083">
    <property type="component" value="Unassembled WGS sequence"/>
</dbReference>
<dbReference type="PRINTS" id="PR01439">
    <property type="entry name" value="CELLSNTHASEA"/>
</dbReference>
<sequence length="243" mass="27127">MEMLSATLLNYFADKAQRWRQNGSSKFSVGLNLFWLALAWLVVPLESKAGSAYRSAFKDLYPQINPDAPKIGDCVRWFIQTLFLLCFKTAEGNSWLWNALGWSVQQISNALTKLGDWVGHYGALALDGNHKSLDSIDKRGEELPRVVKLIVLWILGGLAAALAILCITQPFNIQGQVMFLSVMLLSALALRKIKARLTLMLLFVISMVVSGRYLWWRCTSTLNTDTPIGIILSCLLLAAELYA</sequence>
<dbReference type="InterPro" id="IPR003919">
    <property type="entry name" value="Cell_synth_A"/>
</dbReference>